<evidence type="ECO:0000256" key="4">
    <source>
        <dbReference type="ARBA" id="ARBA00023242"/>
    </source>
</evidence>
<comment type="similarity">
    <text evidence="5">Belongs to the TAF10 family.</text>
</comment>
<dbReference type="CDD" id="cd07982">
    <property type="entry name" value="HFD_TAF10"/>
    <property type="match status" value="1"/>
</dbReference>
<gene>
    <name evidence="8" type="primary">LOC106457172</name>
</gene>
<dbReference type="RefSeq" id="XP_013772019.1">
    <property type="nucleotide sequence ID" value="XM_013916565.2"/>
</dbReference>
<organism evidence="7 8">
    <name type="scientific">Limulus polyphemus</name>
    <name type="common">Atlantic horseshoe crab</name>
    <dbReference type="NCBI Taxonomy" id="6850"/>
    <lineage>
        <taxon>Eukaryota</taxon>
        <taxon>Metazoa</taxon>
        <taxon>Ecdysozoa</taxon>
        <taxon>Arthropoda</taxon>
        <taxon>Chelicerata</taxon>
        <taxon>Merostomata</taxon>
        <taxon>Xiphosura</taxon>
        <taxon>Limulidae</taxon>
        <taxon>Limulus</taxon>
    </lineage>
</organism>
<keyword evidence="3" id="KW-0804">Transcription</keyword>
<dbReference type="GeneID" id="106457172"/>
<name>A0ABM1B025_LIMPO</name>
<dbReference type="Pfam" id="PF03540">
    <property type="entry name" value="TAF10"/>
    <property type="match status" value="1"/>
</dbReference>
<evidence type="ECO:0000313" key="8">
    <source>
        <dbReference type="RefSeq" id="XP_013772019.1"/>
    </source>
</evidence>
<keyword evidence="4" id="KW-0539">Nucleus</keyword>
<proteinExistence type="inferred from homology"/>
<evidence type="ECO:0000256" key="3">
    <source>
        <dbReference type="ARBA" id="ARBA00023163"/>
    </source>
</evidence>
<evidence type="ECO:0000256" key="1">
    <source>
        <dbReference type="ARBA" id="ARBA00004123"/>
    </source>
</evidence>
<protein>
    <submittedName>
        <fullName evidence="8">Transcription initiation factor TFIID subunit 10-like</fullName>
    </submittedName>
</protein>
<evidence type="ECO:0000256" key="5">
    <source>
        <dbReference type="ARBA" id="ARBA00025730"/>
    </source>
</evidence>
<keyword evidence="2" id="KW-0805">Transcription regulation</keyword>
<comment type="subcellular location">
    <subcellularLocation>
        <location evidence="1">Nucleus</location>
    </subcellularLocation>
</comment>
<dbReference type="PANTHER" id="PTHR21242">
    <property type="entry name" value="TRANSCRIPTION INITIATION FACTOR TFIID SUBUNIT 10"/>
    <property type="match status" value="1"/>
</dbReference>
<dbReference type="PANTHER" id="PTHR21242:SF0">
    <property type="entry name" value="TRANSCRIPTION INITIATION FACTOR TFIID SUBUNIT 10"/>
    <property type="match status" value="1"/>
</dbReference>
<reference evidence="8" key="1">
    <citation type="submission" date="2025-08" db="UniProtKB">
        <authorList>
            <consortium name="RefSeq"/>
        </authorList>
    </citation>
    <scope>IDENTIFICATION</scope>
    <source>
        <tissue evidence="8">Muscle</tissue>
    </source>
</reference>
<dbReference type="Proteomes" id="UP000694941">
    <property type="component" value="Unplaced"/>
</dbReference>
<feature type="compositionally biased region" description="Polar residues" evidence="6">
    <location>
        <begin position="7"/>
        <end position="22"/>
    </location>
</feature>
<evidence type="ECO:0000256" key="2">
    <source>
        <dbReference type="ARBA" id="ARBA00023015"/>
    </source>
</evidence>
<evidence type="ECO:0000313" key="7">
    <source>
        <dbReference type="Proteomes" id="UP000694941"/>
    </source>
</evidence>
<dbReference type="InterPro" id="IPR003923">
    <property type="entry name" value="TAF10"/>
</dbReference>
<accession>A0ABM1B025</accession>
<evidence type="ECO:0000256" key="6">
    <source>
        <dbReference type="SAM" id="MobiDB-lite"/>
    </source>
</evidence>
<sequence>MEILGGTIQSASGGSSTVIDGNSSSSGIPIMPAASITTSQGNASLLPSSGATGGAVSSSSAAASTVDTKTAGQPLLDFMLQLEDYTPTVPDAVTSYYLNTAGLDTSDPRIVRLISLAAQKFISDIANDALQHCKMRGAGQSKKTSKDKRYTLTMEDLNPALMEYGIHIKKPHYFV</sequence>
<keyword evidence="7" id="KW-1185">Reference proteome</keyword>
<dbReference type="PRINTS" id="PR01443">
    <property type="entry name" value="TFIID30KDSUB"/>
</dbReference>
<feature type="region of interest" description="Disordered" evidence="6">
    <location>
        <begin position="1"/>
        <end position="22"/>
    </location>
</feature>